<gene>
    <name evidence="2" type="ORF">A2572_04090</name>
</gene>
<evidence type="ECO:0000313" key="2">
    <source>
        <dbReference type="EMBL" id="OGD81541.1"/>
    </source>
</evidence>
<feature type="transmembrane region" description="Helical" evidence="1">
    <location>
        <begin position="60"/>
        <end position="77"/>
    </location>
</feature>
<sequence>MTDLLFYFLAIISLSGIYVEKGGIVMVVSLFITGILPRPLNRFLLLGYASWLAYQSMGEFRNNLIVFIVLSILVVVFDEKN</sequence>
<feature type="transmembrane region" description="Helical" evidence="1">
    <location>
        <begin position="6"/>
        <end position="32"/>
    </location>
</feature>
<reference evidence="2 3" key="1">
    <citation type="journal article" date="2016" name="Nat. Commun.">
        <title>Thousands of microbial genomes shed light on interconnected biogeochemical processes in an aquifer system.</title>
        <authorList>
            <person name="Anantharaman K."/>
            <person name="Brown C.T."/>
            <person name="Hug L.A."/>
            <person name="Sharon I."/>
            <person name="Castelle C.J."/>
            <person name="Probst A.J."/>
            <person name="Thomas B.C."/>
            <person name="Singh A."/>
            <person name="Wilkins M.J."/>
            <person name="Karaoz U."/>
            <person name="Brodie E.L."/>
            <person name="Williams K.H."/>
            <person name="Hubbard S.S."/>
            <person name="Banfield J.F."/>
        </authorList>
    </citation>
    <scope>NUCLEOTIDE SEQUENCE [LARGE SCALE GENOMIC DNA]</scope>
</reference>
<dbReference type="Proteomes" id="UP000179237">
    <property type="component" value="Unassembled WGS sequence"/>
</dbReference>
<protein>
    <submittedName>
        <fullName evidence="2">Uncharacterized protein</fullName>
    </submittedName>
</protein>
<accession>A0A1F5FPM1</accession>
<proteinExistence type="predicted"/>
<dbReference type="AlphaFoldDB" id="A0A1F5FPM1"/>
<keyword evidence="1" id="KW-0812">Transmembrane</keyword>
<organism evidence="2 3">
    <name type="scientific">Candidatus Collierbacteria bacterium RIFOXYD1_FULL_40_9</name>
    <dbReference type="NCBI Taxonomy" id="1817731"/>
    <lineage>
        <taxon>Bacteria</taxon>
        <taxon>Candidatus Collieribacteriota</taxon>
    </lineage>
</organism>
<comment type="caution">
    <text evidence="2">The sequence shown here is derived from an EMBL/GenBank/DDBJ whole genome shotgun (WGS) entry which is preliminary data.</text>
</comment>
<evidence type="ECO:0000313" key="3">
    <source>
        <dbReference type="Proteomes" id="UP000179237"/>
    </source>
</evidence>
<keyword evidence="1" id="KW-0472">Membrane</keyword>
<name>A0A1F5FPM1_9BACT</name>
<evidence type="ECO:0000256" key="1">
    <source>
        <dbReference type="SAM" id="Phobius"/>
    </source>
</evidence>
<keyword evidence="1" id="KW-1133">Transmembrane helix</keyword>
<dbReference type="EMBL" id="MFAQ01000041">
    <property type="protein sequence ID" value="OGD81541.1"/>
    <property type="molecule type" value="Genomic_DNA"/>
</dbReference>